<evidence type="ECO:0000256" key="4">
    <source>
        <dbReference type="ARBA" id="ARBA00022989"/>
    </source>
</evidence>
<feature type="transmembrane region" description="Helical" evidence="6">
    <location>
        <begin position="186"/>
        <end position="207"/>
    </location>
</feature>
<evidence type="ECO:0000313" key="7">
    <source>
        <dbReference type="EMBL" id="MDT0595241.1"/>
    </source>
</evidence>
<evidence type="ECO:0000256" key="6">
    <source>
        <dbReference type="SAM" id="Phobius"/>
    </source>
</evidence>
<accession>A0ABU2ZSK5</accession>
<evidence type="ECO:0000256" key="5">
    <source>
        <dbReference type="ARBA" id="ARBA00023136"/>
    </source>
</evidence>
<feature type="transmembrane region" description="Helical" evidence="6">
    <location>
        <begin position="119"/>
        <end position="142"/>
    </location>
</feature>
<feature type="transmembrane region" description="Helical" evidence="6">
    <location>
        <begin position="89"/>
        <end position="107"/>
    </location>
</feature>
<feature type="transmembrane region" description="Helical" evidence="6">
    <location>
        <begin position="400"/>
        <end position="418"/>
    </location>
</feature>
<dbReference type="InterPro" id="IPR002293">
    <property type="entry name" value="AA/rel_permease1"/>
</dbReference>
<comment type="caution">
    <text evidence="7">The sequence shown here is derived from an EMBL/GenBank/DDBJ whole genome shotgun (WGS) entry which is preliminary data.</text>
</comment>
<keyword evidence="5 6" id="KW-0472">Membrane</keyword>
<protein>
    <submittedName>
        <fullName evidence="7">APC family permease</fullName>
    </submittedName>
</protein>
<dbReference type="PANTHER" id="PTHR42770">
    <property type="entry name" value="AMINO ACID TRANSPORTER-RELATED"/>
    <property type="match status" value="1"/>
</dbReference>
<comment type="subcellular location">
    <subcellularLocation>
        <location evidence="1">Cell membrane</location>
        <topology evidence="1">Multi-pass membrane protein</topology>
    </subcellularLocation>
</comment>
<reference evidence="7 8" key="1">
    <citation type="submission" date="2023-09" db="EMBL/GenBank/DDBJ databases">
        <authorList>
            <person name="Rey-Velasco X."/>
        </authorList>
    </citation>
    <scope>NUCLEOTIDE SEQUENCE [LARGE SCALE GENOMIC DNA]</scope>
    <source>
        <strain evidence="7 8">P117</strain>
    </source>
</reference>
<dbReference type="Proteomes" id="UP001253545">
    <property type="component" value="Unassembled WGS sequence"/>
</dbReference>
<gene>
    <name evidence="7" type="ORF">RM552_10330</name>
</gene>
<dbReference type="EMBL" id="JAVRHX010000002">
    <property type="protein sequence ID" value="MDT0595241.1"/>
    <property type="molecule type" value="Genomic_DNA"/>
</dbReference>
<dbReference type="RefSeq" id="WP_311368752.1">
    <property type="nucleotide sequence ID" value="NZ_JAVRHX010000002.1"/>
</dbReference>
<feature type="transmembrane region" description="Helical" evidence="6">
    <location>
        <begin position="154"/>
        <end position="174"/>
    </location>
</feature>
<dbReference type="InterPro" id="IPR050367">
    <property type="entry name" value="APC_superfamily"/>
</dbReference>
<organism evidence="7 8">
    <name type="scientific">Glaciecola petra</name>
    <dbReference type="NCBI Taxonomy" id="3075602"/>
    <lineage>
        <taxon>Bacteria</taxon>
        <taxon>Pseudomonadati</taxon>
        <taxon>Pseudomonadota</taxon>
        <taxon>Gammaproteobacteria</taxon>
        <taxon>Alteromonadales</taxon>
        <taxon>Alteromonadaceae</taxon>
        <taxon>Glaciecola</taxon>
    </lineage>
</organism>
<name>A0ABU2ZSK5_9ALTE</name>
<feature type="transmembrane region" description="Helical" evidence="6">
    <location>
        <begin position="39"/>
        <end position="58"/>
    </location>
</feature>
<feature type="transmembrane region" description="Helical" evidence="6">
    <location>
        <begin position="264"/>
        <end position="286"/>
    </location>
</feature>
<feature type="transmembrane region" description="Helical" evidence="6">
    <location>
        <begin position="319"/>
        <end position="337"/>
    </location>
</feature>
<evidence type="ECO:0000256" key="3">
    <source>
        <dbReference type="ARBA" id="ARBA00022692"/>
    </source>
</evidence>
<feature type="transmembrane region" description="Helical" evidence="6">
    <location>
        <begin position="372"/>
        <end position="394"/>
    </location>
</feature>
<feature type="transmembrane region" description="Helical" evidence="6">
    <location>
        <begin position="7"/>
        <end position="27"/>
    </location>
</feature>
<dbReference type="Pfam" id="PF13520">
    <property type="entry name" value="AA_permease_2"/>
    <property type="match status" value="1"/>
</dbReference>
<keyword evidence="2" id="KW-1003">Cell membrane</keyword>
<keyword evidence="8" id="KW-1185">Reference proteome</keyword>
<feature type="transmembrane region" description="Helical" evidence="6">
    <location>
        <begin position="219"/>
        <end position="244"/>
    </location>
</feature>
<dbReference type="Gene3D" id="1.20.1740.10">
    <property type="entry name" value="Amino acid/polyamine transporter I"/>
    <property type="match status" value="1"/>
</dbReference>
<proteinExistence type="predicted"/>
<evidence type="ECO:0000256" key="1">
    <source>
        <dbReference type="ARBA" id="ARBA00004651"/>
    </source>
</evidence>
<sequence length="425" mass="45868">MQLKREIGLIGASLLVINGVIGAGIFALPAKMDNILGNASPIAFLVFGILLLSVVWSFSQLAAKFQNTGGPVVYTEKAFGSAVSFQTGWIYYLARAAALAANAHVLFKYAGFLLADATAYLNESFMVIVLCALLTFINLIGVKRAIRFLDGLTLLKLLPIVILIGFALSQIGSANLKMSPVAISDVGAAALLTLYAFIGFETVLVTSGETKEAKKNVPLALMSTVIATAILYALVQLSYVAFVNESNSDSTPLIALADTLLGPWGAWMIAMAAVFSIAANLLAAMISTSRLTFAMAESQALPKWFSHLHKKYSTPDHSIITLGVIACLLSLSGGFIWLAMVSVLSRLVVYFLCTLALLKLRSEQDWPLPSAIFKKLMWFALPYISIVVCIAAAFQSSYKAWLMLAAQVFIGFILYWLLSHRKLAN</sequence>
<dbReference type="PIRSF" id="PIRSF006060">
    <property type="entry name" value="AA_transporter"/>
    <property type="match status" value="1"/>
</dbReference>
<evidence type="ECO:0000256" key="2">
    <source>
        <dbReference type="ARBA" id="ARBA00022475"/>
    </source>
</evidence>
<dbReference type="PANTHER" id="PTHR42770:SF7">
    <property type="entry name" value="MEMBRANE PROTEIN"/>
    <property type="match status" value="1"/>
</dbReference>
<evidence type="ECO:0000313" key="8">
    <source>
        <dbReference type="Proteomes" id="UP001253545"/>
    </source>
</evidence>
<keyword evidence="3 6" id="KW-0812">Transmembrane</keyword>
<keyword evidence="4 6" id="KW-1133">Transmembrane helix</keyword>